<dbReference type="GeneID" id="116284913"/>
<dbReference type="Pfam" id="PF14672">
    <property type="entry name" value="LCE"/>
    <property type="match status" value="1"/>
</dbReference>
<organism evidence="3 4">
    <name type="scientific">Vicugna pacos</name>
    <name type="common">Alpaca</name>
    <name type="synonym">Lama pacos</name>
    <dbReference type="NCBI Taxonomy" id="30538"/>
    <lineage>
        <taxon>Eukaryota</taxon>
        <taxon>Metazoa</taxon>
        <taxon>Chordata</taxon>
        <taxon>Craniata</taxon>
        <taxon>Vertebrata</taxon>
        <taxon>Euteleostomi</taxon>
        <taxon>Mammalia</taxon>
        <taxon>Eutheria</taxon>
        <taxon>Laurasiatheria</taxon>
        <taxon>Artiodactyla</taxon>
        <taxon>Tylopoda</taxon>
        <taxon>Camelidae</taxon>
        <taxon>Vicugna</taxon>
    </lineage>
</organism>
<dbReference type="RefSeq" id="XP_072802009.1">
    <property type="nucleotide sequence ID" value="XM_072945908.1"/>
</dbReference>
<reference evidence="4 5" key="1">
    <citation type="submission" date="2025-05" db="UniProtKB">
        <authorList>
            <consortium name="RefSeq"/>
        </authorList>
    </citation>
    <scope>IDENTIFICATION</scope>
</reference>
<evidence type="ECO:0000313" key="3">
    <source>
        <dbReference type="Proteomes" id="UP001652581"/>
    </source>
</evidence>
<dbReference type="InterPro" id="IPR028205">
    <property type="entry name" value="LCE"/>
</dbReference>
<comment type="similarity">
    <text evidence="1">Belongs to the LCE family.</text>
</comment>
<keyword evidence="3" id="KW-1185">Reference proteome</keyword>
<keyword evidence="4 5" id="KW-0261">Viral envelope protein</keyword>
<evidence type="ECO:0000256" key="2">
    <source>
        <dbReference type="ARBA" id="ARBA00023249"/>
    </source>
</evidence>
<dbReference type="RefSeq" id="XP_072802008.1">
    <property type="nucleotide sequence ID" value="XM_072945907.1"/>
</dbReference>
<evidence type="ECO:0000256" key="1">
    <source>
        <dbReference type="ARBA" id="ARBA00006189"/>
    </source>
</evidence>
<protein>
    <submittedName>
        <fullName evidence="4 5">Late cornified envelope protein 7A</fullName>
    </submittedName>
</protein>
<keyword evidence="4 5" id="KW-0946">Virion</keyword>
<proteinExistence type="inferred from homology"/>
<sequence length="92" mass="10005">MFCQQNQQKCQLPAKCRPKYPPKCPPQAPGPHPAPAPSCCVPRCCVSGFRSSCSLVSHRFPRVCLDLAQPSICCEREPSACSCSCHGHGGYR</sequence>
<gene>
    <name evidence="4 5" type="primary">LCE7A</name>
</gene>
<evidence type="ECO:0000313" key="5">
    <source>
        <dbReference type="RefSeq" id="XP_072802009.1"/>
    </source>
</evidence>
<dbReference type="Proteomes" id="UP001652581">
    <property type="component" value="Chromosome 21"/>
</dbReference>
<evidence type="ECO:0000313" key="4">
    <source>
        <dbReference type="RefSeq" id="XP_072802008.1"/>
    </source>
</evidence>
<accession>A0ABM5C020</accession>
<keyword evidence="2" id="KW-0417">Keratinization</keyword>
<name>A0ABM5C020_VICPA</name>